<proteinExistence type="predicted"/>
<keyword evidence="1" id="KW-0812">Transmembrane</keyword>
<evidence type="ECO:0000256" key="1">
    <source>
        <dbReference type="SAM" id="Phobius"/>
    </source>
</evidence>
<keyword evidence="3" id="KW-1185">Reference proteome</keyword>
<feature type="transmembrane region" description="Helical" evidence="1">
    <location>
        <begin position="83"/>
        <end position="108"/>
    </location>
</feature>
<gene>
    <name evidence="2" type="primary">21</name>
    <name evidence="2" type="ORF">SEA_VRESIDENCE_21</name>
</gene>
<accession>A0A9X9P644</accession>
<protein>
    <submittedName>
        <fullName evidence="2">Membrane protein</fullName>
    </submittedName>
</protein>
<feature type="transmembrane region" description="Helical" evidence="1">
    <location>
        <begin position="17"/>
        <end position="36"/>
    </location>
</feature>
<reference evidence="2" key="1">
    <citation type="submission" date="2024-06" db="EMBL/GenBank/DDBJ databases">
        <authorList>
            <person name="Hatch R.X."/>
            <person name="Arellano O.M."/>
            <person name="Sasaoka A.N."/>
            <person name="Stewart A.S."/>
            <person name="Velarde E.T."/>
            <person name="Garcia Costas A.M."/>
            <person name="Furlong K.P."/>
            <person name="Rudner A.D."/>
            <person name="Beyer A.R."/>
            <person name="Chong R.A."/>
            <person name="Edgington N.P."/>
            <person name="Freise A.C."/>
            <person name="Gibb B.P."/>
            <person name="Klyczek K.K."/>
            <person name="Swerdlow S.J."/>
            <person name="Garlena R.A."/>
            <person name="Russell D.A."/>
            <person name="Jacobs-Sera D."/>
            <person name="Hatfull G.F."/>
        </authorList>
    </citation>
    <scope>NUCLEOTIDE SEQUENCE</scope>
</reference>
<organism evidence="2 3">
    <name type="scientific">Arthrobacter phage VResidence</name>
    <dbReference type="NCBI Taxonomy" id="2927294"/>
    <lineage>
        <taxon>Viruses</taxon>
        <taxon>Duplodnaviria</taxon>
        <taxon>Heunggongvirae</taxon>
        <taxon>Uroviricota</taxon>
        <taxon>Caudoviricetes</taxon>
        <taxon>Casidaviridae</taxon>
        <taxon>Manhattanvirus</taxon>
        <taxon>Manhattanvirus vresidence</taxon>
    </lineage>
</organism>
<dbReference type="Proteomes" id="UP001164923">
    <property type="component" value="Segment"/>
</dbReference>
<feature type="transmembrane region" description="Helical" evidence="1">
    <location>
        <begin position="48"/>
        <end position="71"/>
    </location>
</feature>
<feature type="transmembrane region" description="Helical" evidence="1">
    <location>
        <begin position="114"/>
        <end position="137"/>
    </location>
</feature>
<keyword evidence="1" id="KW-1133">Transmembrane helix</keyword>
<evidence type="ECO:0000313" key="3">
    <source>
        <dbReference type="Proteomes" id="UP001164923"/>
    </source>
</evidence>
<dbReference type="EMBL" id="OP434455">
    <property type="protein sequence ID" value="UYL87626.1"/>
    <property type="molecule type" value="Genomic_DNA"/>
</dbReference>
<keyword evidence="1" id="KW-0472">Membrane</keyword>
<evidence type="ECO:0000313" key="2">
    <source>
        <dbReference type="EMBL" id="UYL87626.1"/>
    </source>
</evidence>
<name>A0A9X9P644_9CAUD</name>
<sequence length="153" mass="16475">MTTKPTRWLARRLGRRGAALAVLGVIFILVGLDVIISPDPVDVTDRFLLHTLIPHPITAALWIIPGTLALWASTHRGPGPDGFGFNALVIPIILRIVSYLFSFVAFLFGAGSSAAGIASALIWTAILALILIIAGWAEVPSGYIPRKRFGRRP</sequence>